<name>A0ABQ9ISH4_9CUCU</name>
<feature type="signal peptide" evidence="1">
    <location>
        <begin position="1"/>
        <end position="21"/>
    </location>
</feature>
<gene>
    <name evidence="3" type="ORF">NQ317_013599</name>
</gene>
<dbReference type="EMBL" id="JAPWTJ010002876">
    <property type="protein sequence ID" value="KAJ8964185.1"/>
    <property type="molecule type" value="Genomic_DNA"/>
</dbReference>
<evidence type="ECO:0000256" key="1">
    <source>
        <dbReference type="SAM" id="SignalP"/>
    </source>
</evidence>
<dbReference type="Pfam" id="PF00085">
    <property type="entry name" value="Thioredoxin"/>
    <property type="match status" value="1"/>
</dbReference>
<evidence type="ECO:0000313" key="3">
    <source>
        <dbReference type="EMBL" id="KAJ8964185.1"/>
    </source>
</evidence>
<dbReference type="PANTHER" id="PTHR14684">
    <property type="entry name" value="THIOREDOXIN DOMAIN-CONTAINING PROTEIN 15"/>
    <property type="match status" value="1"/>
</dbReference>
<dbReference type="SUPFAM" id="SSF52833">
    <property type="entry name" value="Thioredoxin-like"/>
    <property type="match status" value="1"/>
</dbReference>
<dbReference type="InterPro" id="IPR042418">
    <property type="entry name" value="TXNDC15"/>
</dbReference>
<accession>A0ABQ9ISH4</accession>
<proteinExistence type="predicted"/>
<evidence type="ECO:0000259" key="2">
    <source>
        <dbReference type="Pfam" id="PF00085"/>
    </source>
</evidence>
<sequence length="260" mass="29120">MRFKYTKILILQFTIVCVCFCEEEFQRNSSYQESLGFKNQNSLTSGFNESESIGMNWPNVTNKSGLTTEEVDDNASGFHTLSSKIRKVIQCSPGVGSSSVQLINDTELIKLLQPDPKVIDRDIPGLCVMVLFYSHLCPFSSMAAPHYNALPRVFPDVKIVAINAMMYHLFNTQNGIVGLPSLILFHSGRPVAKFNDTLALMLVKCLLLPPADFVGPVVSNPSKQVDLLLITSWMFILICSGFYFTKSQWFGWIIETIKSN</sequence>
<dbReference type="InterPro" id="IPR036249">
    <property type="entry name" value="Thioredoxin-like_sf"/>
</dbReference>
<organism evidence="3 4">
    <name type="scientific">Molorchus minor</name>
    <dbReference type="NCBI Taxonomy" id="1323400"/>
    <lineage>
        <taxon>Eukaryota</taxon>
        <taxon>Metazoa</taxon>
        <taxon>Ecdysozoa</taxon>
        <taxon>Arthropoda</taxon>
        <taxon>Hexapoda</taxon>
        <taxon>Insecta</taxon>
        <taxon>Pterygota</taxon>
        <taxon>Neoptera</taxon>
        <taxon>Endopterygota</taxon>
        <taxon>Coleoptera</taxon>
        <taxon>Polyphaga</taxon>
        <taxon>Cucujiformia</taxon>
        <taxon>Chrysomeloidea</taxon>
        <taxon>Cerambycidae</taxon>
        <taxon>Lamiinae</taxon>
        <taxon>Monochamini</taxon>
        <taxon>Molorchus</taxon>
    </lineage>
</organism>
<feature type="chain" id="PRO_5046340518" description="Thioredoxin domain-containing protein" evidence="1">
    <location>
        <begin position="22"/>
        <end position="260"/>
    </location>
</feature>
<protein>
    <recommendedName>
        <fullName evidence="2">Thioredoxin domain-containing protein</fullName>
    </recommendedName>
</protein>
<evidence type="ECO:0000313" key="4">
    <source>
        <dbReference type="Proteomes" id="UP001162164"/>
    </source>
</evidence>
<dbReference type="Proteomes" id="UP001162164">
    <property type="component" value="Unassembled WGS sequence"/>
</dbReference>
<dbReference type="InterPro" id="IPR013766">
    <property type="entry name" value="Thioredoxin_domain"/>
</dbReference>
<keyword evidence="4" id="KW-1185">Reference proteome</keyword>
<dbReference type="Gene3D" id="3.40.30.10">
    <property type="entry name" value="Glutaredoxin"/>
    <property type="match status" value="1"/>
</dbReference>
<reference evidence="3" key="1">
    <citation type="journal article" date="2023" name="Insect Mol. Biol.">
        <title>Genome sequencing provides insights into the evolution of gene families encoding plant cell wall-degrading enzymes in longhorned beetles.</title>
        <authorList>
            <person name="Shin N.R."/>
            <person name="Okamura Y."/>
            <person name="Kirsch R."/>
            <person name="Pauchet Y."/>
        </authorList>
    </citation>
    <scope>NUCLEOTIDE SEQUENCE</scope>
    <source>
        <strain evidence="3">MMC_N1</strain>
    </source>
</reference>
<comment type="caution">
    <text evidence="3">The sequence shown here is derived from an EMBL/GenBank/DDBJ whole genome shotgun (WGS) entry which is preliminary data.</text>
</comment>
<dbReference type="PANTHER" id="PTHR14684:SF2">
    <property type="entry name" value="THIOREDOXIN DOMAIN-CONTAINING PROTEIN 15"/>
    <property type="match status" value="1"/>
</dbReference>
<feature type="domain" description="Thioredoxin" evidence="2">
    <location>
        <begin position="128"/>
        <end position="197"/>
    </location>
</feature>
<keyword evidence="1" id="KW-0732">Signal</keyword>